<keyword evidence="1" id="KW-0812">Transmembrane</keyword>
<dbReference type="InterPro" id="IPR021309">
    <property type="entry name" value="YgaP-like_TM"/>
</dbReference>
<evidence type="ECO:0000259" key="2">
    <source>
        <dbReference type="Pfam" id="PF11127"/>
    </source>
</evidence>
<feature type="transmembrane region" description="Helical" evidence="1">
    <location>
        <begin position="35"/>
        <end position="55"/>
    </location>
</feature>
<dbReference type="RefSeq" id="WP_011444510.1">
    <property type="nucleotide sequence ID" value="NC_007794.1"/>
</dbReference>
<dbReference type="Proteomes" id="UP000009134">
    <property type="component" value="Chromosome"/>
</dbReference>
<dbReference type="Pfam" id="PF11127">
    <property type="entry name" value="YgaP-like_TM"/>
    <property type="match status" value="1"/>
</dbReference>
<dbReference type="HOGENOM" id="CLU_176022_4_1_5"/>
<proteinExistence type="predicted"/>
<keyword evidence="4" id="KW-1185">Reference proteome</keyword>
<dbReference type="EMBL" id="CP000248">
    <property type="protein sequence ID" value="ABD25296.1"/>
    <property type="molecule type" value="Genomic_DNA"/>
</dbReference>
<gene>
    <name evidence="3" type="ordered locus">Saro_0851</name>
</gene>
<feature type="transmembrane region" description="Helical" evidence="1">
    <location>
        <begin position="12"/>
        <end position="29"/>
    </location>
</feature>
<organism evidence="3 4">
    <name type="scientific">Novosphingobium aromaticivorans (strain ATCC 700278 / DSM 12444 / CCUG 56034 / CIP 105152 / NBRC 16084 / F199)</name>
    <dbReference type="NCBI Taxonomy" id="279238"/>
    <lineage>
        <taxon>Bacteria</taxon>
        <taxon>Pseudomonadati</taxon>
        <taxon>Pseudomonadota</taxon>
        <taxon>Alphaproteobacteria</taxon>
        <taxon>Sphingomonadales</taxon>
        <taxon>Sphingomonadaceae</taxon>
        <taxon>Novosphingobium</taxon>
    </lineage>
</organism>
<keyword evidence="1" id="KW-0472">Membrane</keyword>
<dbReference type="AlphaFoldDB" id="Q2GA27"/>
<reference evidence="4" key="1">
    <citation type="submission" date="2006-01" db="EMBL/GenBank/DDBJ databases">
        <title>Complete sequence of Novosphingobium aromaticivorans DSM 12444.</title>
        <authorList>
            <consortium name="US DOE Joint Genome Institute"/>
            <person name="Copeland A."/>
            <person name="Lucas S."/>
            <person name="Lapidus A."/>
            <person name="Barry K."/>
            <person name="Detter J.C."/>
            <person name="Glavina T."/>
            <person name="Hammon N."/>
            <person name="Israni S."/>
            <person name="Pitluck S."/>
            <person name="Chain P."/>
            <person name="Malfatti S."/>
            <person name="Shin M."/>
            <person name="Vergez L."/>
            <person name="Schmutz J."/>
            <person name="Larimer F."/>
            <person name="Land M."/>
            <person name="Kyrpides N."/>
            <person name="Ivanova N."/>
            <person name="Fredrickson J."/>
            <person name="Balkwill D."/>
            <person name="Romine M.F."/>
            <person name="Richardson P."/>
        </authorList>
    </citation>
    <scope>NUCLEOTIDE SEQUENCE [LARGE SCALE GENOMIC DNA]</scope>
    <source>
        <strain evidence="4">ATCC 700278 / DSM 12444 / CCUG 56034 / CIP 105152 / NBRC 16084 / F199</strain>
    </source>
</reference>
<dbReference type="KEGG" id="nar:Saro_0851"/>
<evidence type="ECO:0000313" key="3">
    <source>
        <dbReference type="EMBL" id="ABD25296.1"/>
    </source>
</evidence>
<evidence type="ECO:0000256" key="1">
    <source>
        <dbReference type="SAM" id="Phobius"/>
    </source>
</evidence>
<accession>Q2GA27</accession>
<name>Q2GA27_NOVAD</name>
<protein>
    <recommendedName>
        <fullName evidence="2">Inner membrane protein YgaP-like transmembrane domain-containing protein</fullName>
    </recommendedName>
</protein>
<keyword evidence="1" id="KW-1133">Transmembrane helix</keyword>
<dbReference type="eggNOG" id="ENOG5033A4Z">
    <property type="taxonomic scope" value="Bacteria"/>
</dbReference>
<sequence>MLKNNVGGLDRILRIVVGLVLVSLVFVGPKTPWGWIGLVPLITGLVRICPLYSLIGANTCPRK</sequence>
<dbReference type="STRING" id="279238.Saro_0851"/>
<feature type="domain" description="Inner membrane protein YgaP-like transmembrane" evidence="2">
    <location>
        <begin position="3"/>
        <end position="63"/>
    </location>
</feature>
<evidence type="ECO:0000313" key="4">
    <source>
        <dbReference type="Proteomes" id="UP000009134"/>
    </source>
</evidence>